<reference evidence="1" key="1">
    <citation type="submission" date="2021-01" db="EMBL/GenBank/DDBJ databases">
        <title>Adiantum capillus-veneris genome.</title>
        <authorList>
            <person name="Fang Y."/>
            <person name="Liao Q."/>
        </authorList>
    </citation>
    <scope>NUCLEOTIDE SEQUENCE</scope>
    <source>
        <strain evidence="1">H3</strain>
        <tissue evidence="1">Leaf</tissue>
    </source>
</reference>
<evidence type="ECO:0000313" key="1">
    <source>
        <dbReference type="EMBL" id="KAI5072953.1"/>
    </source>
</evidence>
<organism evidence="1 2">
    <name type="scientific">Adiantum capillus-veneris</name>
    <name type="common">Maidenhair fern</name>
    <dbReference type="NCBI Taxonomy" id="13818"/>
    <lineage>
        <taxon>Eukaryota</taxon>
        <taxon>Viridiplantae</taxon>
        <taxon>Streptophyta</taxon>
        <taxon>Embryophyta</taxon>
        <taxon>Tracheophyta</taxon>
        <taxon>Polypodiopsida</taxon>
        <taxon>Polypodiidae</taxon>
        <taxon>Polypodiales</taxon>
        <taxon>Pteridineae</taxon>
        <taxon>Pteridaceae</taxon>
        <taxon>Vittarioideae</taxon>
        <taxon>Adiantum</taxon>
    </lineage>
</organism>
<dbReference type="Proteomes" id="UP000886520">
    <property type="component" value="Chromosome 12"/>
</dbReference>
<dbReference type="OrthoDB" id="550964at2759"/>
<name>A0A9D4ZEX8_ADICA</name>
<keyword evidence="2" id="KW-1185">Reference proteome</keyword>
<comment type="caution">
    <text evidence="1">The sequence shown here is derived from an EMBL/GenBank/DDBJ whole genome shotgun (WGS) entry which is preliminary data.</text>
</comment>
<protein>
    <submittedName>
        <fullName evidence="1">Uncharacterized protein</fullName>
    </submittedName>
</protein>
<dbReference type="EMBL" id="JABFUD020000012">
    <property type="protein sequence ID" value="KAI5072953.1"/>
    <property type="molecule type" value="Genomic_DNA"/>
</dbReference>
<proteinExistence type="predicted"/>
<dbReference type="AlphaFoldDB" id="A0A9D4ZEX8"/>
<gene>
    <name evidence="1" type="ORF">GOP47_0013059</name>
</gene>
<sequence>MKCNSPVVKGIKVTVESHDQGWSDYRDDHGTYNNSWTWGELAVLAADGQTQIGKRIHVYTNLHAVDEWQVHSKIVTDPLFLESIQAQHVIALYLCSRYPGWCNYTRHASINLLGP</sequence>
<evidence type="ECO:0000313" key="2">
    <source>
        <dbReference type="Proteomes" id="UP000886520"/>
    </source>
</evidence>
<accession>A0A9D4ZEX8</accession>